<organism evidence="2 3">
    <name type="scientific">Pseudonocardia alaniniphila</name>
    <dbReference type="NCBI Taxonomy" id="75291"/>
    <lineage>
        <taxon>Bacteria</taxon>
        <taxon>Bacillati</taxon>
        <taxon>Actinomycetota</taxon>
        <taxon>Actinomycetes</taxon>
        <taxon>Pseudonocardiales</taxon>
        <taxon>Pseudonocardiaceae</taxon>
        <taxon>Pseudonocardia</taxon>
    </lineage>
</organism>
<keyword evidence="3" id="KW-1185">Reference proteome</keyword>
<accession>A0ABS9T9H7</accession>
<gene>
    <name evidence="2" type="ORF">MMF94_05785</name>
</gene>
<reference evidence="2 3" key="1">
    <citation type="submission" date="2022-03" db="EMBL/GenBank/DDBJ databases">
        <title>Pseudonocardia alaer sp. nov., a novel actinomycete isolated from reed forest soil.</title>
        <authorList>
            <person name="Wang L."/>
        </authorList>
    </citation>
    <scope>NUCLEOTIDE SEQUENCE [LARGE SCALE GENOMIC DNA]</scope>
    <source>
        <strain evidence="2 3">Y-16303</strain>
    </source>
</reference>
<feature type="region of interest" description="Disordered" evidence="1">
    <location>
        <begin position="172"/>
        <end position="206"/>
    </location>
</feature>
<name>A0ABS9T9H7_9PSEU</name>
<dbReference type="EMBL" id="JAKXMK010000004">
    <property type="protein sequence ID" value="MCH6165187.1"/>
    <property type="molecule type" value="Genomic_DNA"/>
</dbReference>
<sequence length="206" mass="22434">MQRNRQSVSVIVTLVGRQDTTVKVHRPNTDGAAVSVRVGAALLYMHDSETVAKFARTWNDAGPASLFLPRETDLSKVAPIAGTSEPAVMFEARDCPPAVARLERPVGRPSYLRVTLGRVLFDVRDRGAFHSTAMAFRRAEELAVASFYRPWTLTPREQAELAAARIFPAPVRTPARTRGAESRIGTARPSPPVQARTPYSAGGALQ</sequence>
<comment type="caution">
    <text evidence="2">The sequence shown here is derived from an EMBL/GenBank/DDBJ whole genome shotgun (WGS) entry which is preliminary data.</text>
</comment>
<proteinExistence type="predicted"/>
<dbReference type="RefSeq" id="WP_241035219.1">
    <property type="nucleotide sequence ID" value="NZ_BAAAJF010000018.1"/>
</dbReference>
<protein>
    <submittedName>
        <fullName evidence="2">Uncharacterized protein</fullName>
    </submittedName>
</protein>
<evidence type="ECO:0000313" key="3">
    <source>
        <dbReference type="Proteomes" id="UP001299970"/>
    </source>
</evidence>
<dbReference type="Proteomes" id="UP001299970">
    <property type="component" value="Unassembled WGS sequence"/>
</dbReference>
<evidence type="ECO:0000313" key="2">
    <source>
        <dbReference type="EMBL" id="MCH6165187.1"/>
    </source>
</evidence>
<evidence type="ECO:0000256" key="1">
    <source>
        <dbReference type="SAM" id="MobiDB-lite"/>
    </source>
</evidence>